<evidence type="ECO:0000313" key="4">
    <source>
        <dbReference type="Proteomes" id="UP001142592"/>
    </source>
</evidence>
<dbReference type="EMBL" id="JAPJUH010000003">
    <property type="protein sequence ID" value="MCX3265061.1"/>
    <property type="molecule type" value="Genomic_DNA"/>
</dbReference>
<feature type="chain" id="PRO_5040731173" evidence="1">
    <location>
        <begin position="21"/>
        <end position="422"/>
    </location>
</feature>
<proteinExistence type="predicted"/>
<dbReference type="CDD" id="cd02966">
    <property type="entry name" value="TlpA_like_family"/>
    <property type="match status" value="1"/>
</dbReference>
<dbReference type="PANTHER" id="PTHR42852">
    <property type="entry name" value="THIOL:DISULFIDE INTERCHANGE PROTEIN DSBE"/>
    <property type="match status" value="1"/>
</dbReference>
<evidence type="ECO:0000313" key="3">
    <source>
        <dbReference type="EMBL" id="MCX3265061.1"/>
    </source>
</evidence>
<comment type="caution">
    <text evidence="3">The sequence shown here is derived from an EMBL/GenBank/DDBJ whole genome shotgun (WGS) entry which is preliminary data.</text>
</comment>
<dbReference type="PANTHER" id="PTHR42852:SF13">
    <property type="entry name" value="PROTEIN DIPZ"/>
    <property type="match status" value="1"/>
</dbReference>
<name>A0A9X3I8S7_9SPHI</name>
<dbReference type="SUPFAM" id="SSF52833">
    <property type="entry name" value="Thioredoxin-like"/>
    <property type="match status" value="1"/>
</dbReference>
<dbReference type="InterPro" id="IPR013766">
    <property type="entry name" value="Thioredoxin_domain"/>
</dbReference>
<keyword evidence="1" id="KW-0732">Signal</keyword>
<dbReference type="InterPro" id="IPR013740">
    <property type="entry name" value="Redoxin"/>
</dbReference>
<dbReference type="InterPro" id="IPR036249">
    <property type="entry name" value="Thioredoxin-like_sf"/>
</dbReference>
<evidence type="ECO:0000259" key="2">
    <source>
        <dbReference type="PROSITE" id="PS51352"/>
    </source>
</evidence>
<keyword evidence="4" id="KW-1185">Reference proteome</keyword>
<sequence length="422" mass="46810">MKIKFIAILIAGLLTQKVAAQTKNKTYTKNLKLQNTFQASGIWRGVFNLKPGVDVPFNFEIKNKNGQPYLSFLNADESFDGGFVKQKGDSLWINLDQFDNVLAFKIQKDSLVGVLKKQDGSGKALQLSASKANQYRFKTNDQTPDADFSGKYDIVFKSQDGKNENAVGLFKQLGNKITGTFLRITGDSRYLEGSVDGNQFYLSGFIGSSPSYYKGTFSKDGTIQGEAVSARGNTPFTGKQNENAALPDATKLTFLKEGYKTLNFSLPDVNGKKISLSDDKFKNKVVILTITGTWCPNCVDEASFISPWYKENRNRGVEVVGIHYERQLDSAYVKKALGRFRDKFDIQYDQVIAGKPDKKQVAESLPGLNNFLSFPTMIIINKKGEVAQIHTGYSGPATGKYYTDFVSAFNAEIDGLLKQTNL</sequence>
<dbReference type="InterPro" id="IPR050553">
    <property type="entry name" value="Thioredoxin_ResA/DsbE_sf"/>
</dbReference>
<dbReference type="Pfam" id="PF08534">
    <property type="entry name" value="Redoxin"/>
    <property type="match status" value="1"/>
</dbReference>
<feature type="signal peptide" evidence="1">
    <location>
        <begin position="1"/>
        <end position="20"/>
    </location>
</feature>
<reference evidence="3" key="1">
    <citation type="submission" date="2022-11" db="EMBL/GenBank/DDBJ databases">
        <authorList>
            <person name="Graham C."/>
            <person name="Newman J.D."/>
        </authorList>
    </citation>
    <scope>NUCLEOTIDE SEQUENCE</scope>
    <source>
        <strain evidence="3">DSM 19486</strain>
    </source>
</reference>
<dbReference type="Proteomes" id="UP001142592">
    <property type="component" value="Unassembled WGS sequence"/>
</dbReference>
<feature type="domain" description="Thioredoxin" evidence="2">
    <location>
        <begin position="255"/>
        <end position="411"/>
    </location>
</feature>
<evidence type="ECO:0000256" key="1">
    <source>
        <dbReference type="SAM" id="SignalP"/>
    </source>
</evidence>
<protein>
    <submittedName>
        <fullName evidence="3">TlpA disulfide reductase family protein</fullName>
    </submittedName>
</protein>
<dbReference type="RefSeq" id="WP_157258938.1">
    <property type="nucleotide sequence ID" value="NZ_JAPJUH010000003.1"/>
</dbReference>
<accession>A0A9X3I8S7</accession>
<dbReference type="AlphaFoldDB" id="A0A9X3I8S7"/>
<dbReference type="PROSITE" id="PS51352">
    <property type="entry name" value="THIOREDOXIN_2"/>
    <property type="match status" value="1"/>
</dbReference>
<dbReference type="GO" id="GO:0016491">
    <property type="term" value="F:oxidoreductase activity"/>
    <property type="evidence" value="ECO:0007669"/>
    <property type="project" value="InterPro"/>
</dbReference>
<organism evidence="3 4">
    <name type="scientific">Pedobacter agri</name>
    <dbReference type="NCBI Taxonomy" id="454586"/>
    <lineage>
        <taxon>Bacteria</taxon>
        <taxon>Pseudomonadati</taxon>
        <taxon>Bacteroidota</taxon>
        <taxon>Sphingobacteriia</taxon>
        <taxon>Sphingobacteriales</taxon>
        <taxon>Sphingobacteriaceae</taxon>
        <taxon>Pedobacter</taxon>
    </lineage>
</organism>
<dbReference type="Gene3D" id="3.40.30.10">
    <property type="entry name" value="Glutaredoxin"/>
    <property type="match status" value="1"/>
</dbReference>
<gene>
    <name evidence="3" type="ORF">OQZ29_09905</name>
</gene>